<accession>A0A848L872</accession>
<evidence type="ECO:0000256" key="1">
    <source>
        <dbReference type="SAM" id="SignalP"/>
    </source>
</evidence>
<feature type="signal peptide" evidence="1">
    <location>
        <begin position="1"/>
        <end position="22"/>
    </location>
</feature>
<organism evidence="3 4">
    <name type="scientific">Pyxidicoccus fallax</name>
    <dbReference type="NCBI Taxonomy" id="394095"/>
    <lineage>
        <taxon>Bacteria</taxon>
        <taxon>Pseudomonadati</taxon>
        <taxon>Myxococcota</taxon>
        <taxon>Myxococcia</taxon>
        <taxon>Myxococcales</taxon>
        <taxon>Cystobacterineae</taxon>
        <taxon>Myxococcaceae</taxon>
        <taxon>Pyxidicoccus</taxon>
    </lineage>
</organism>
<evidence type="ECO:0000313" key="3">
    <source>
        <dbReference type="EMBL" id="NMO14442.1"/>
    </source>
</evidence>
<keyword evidence="1" id="KW-0732">Signal</keyword>
<proteinExistence type="predicted"/>
<dbReference type="AlphaFoldDB" id="A0A848L872"/>
<reference evidence="3 4" key="1">
    <citation type="submission" date="2020-04" db="EMBL/GenBank/DDBJ databases">
        <title>Draft genome of Pyxidicoccus fallax type strain.</title>
        <authorList>
            <person name="Whitworth D.E."/>
        </authorList>
    </citation>
    <scope>NUCLEOTIDE SEQUENCE [LARGE SCALE GENOMIC DNA]</scope>
    <source>
        <strain evidence="3 4">DSM 14698</strain>
    </source>
</reference>
<protein>
    <recommendedName>
        <fullName evidence="2">ADYC domain-containing protein</fullName>
    </recommendedName>
</protein>
<comment type="caution">
    <text evidence="3">The sequence shown here is derived from an EMBL/GenBank/DDBJ whole genome shotgun (WGS) entry which is preliminary data.</text>
</comment>
<sequence>MNAMKMFLLTSIFLMPMQPAFAGPPASDAQRYARRCLGHSLERGVRPDATLLWGTKRSWSSTRRTDERRSVLVSVDNDAVLKTDLGVKAVRLEQGRLVAWPDASSSLVGTVLQGNSSDGKPVEVAICGSEPAPENSSLHRYRIEAWNPVAREWENPCAATSVIPNPRVLAVQGVWDSSGARHDIPGKLTLACEGGAIGQCIRWGYKPWEQRDGQSLAGLHQTCTRMVRADYCGNGLSHTQEHTLIDMYDALGVLSLTTESSSFWNTERASFEAAWGPEGADCLARTRDGRALTVILHECPGRFHPGDVDLSDGDRCTVHRQGLRPDRVLLRNRSYASNEYTDSL</sequence>
<evidence type="ECO:0000259" key="2">
    <source>
        <dbReference type="Pfam" id="PF20032"/>
    </source>
</evidence>
<keyword evidence="4" id="KW-1185">Reference proteome</keyword>
<dbReference type="Proteomes" id="UP000518300">
    <property type="component" value="Unassembled WGS sequence"/>
</dbReference>
<dbReference type="Pfam" id="PF20032">
    <property type="entry name" value="ADYC"/>
    <property type="match status" value="1"/>
</dbReference>
<gene>
    <name evidence="3" type="ORF">HG543_06165</name>
</gene>
<name>A0A848L872_9BACT</name>
<evidence type="ECO:0000313" key="4">
    <source>
        <dbReference type="Proteomes" id="UP000518300"/>
    </source>
</evidence>
<feature type="chain" id="PRO_5033055668" description="ADYC domain-containing protein" evidence="1">
    <location>
        <begin position="23"/>
        <end position="344"/>
    </location>
</feature>
<dbReference type="InterPro" id="IPR045426">
    <property type="entry name" value="ADYC"/>
</dbReference>
<feature type="domain" description="ADYC" evidence="2">
    <location>
        <begin position="106"/>
        <end position="288"/>
    </location>
</feature>
<dbReference type="EMBL" id="JABBJJ010000019">
    <property type="protein sequence ID" value="NMO14442.1"/>
    <property type="molecule type" value="Genomic_DNA"/>
</dbReference>